<name>A0ABU8B579_9BRAD</name>
<gene>
    <name evidence="1" type="ORF">V1286_001219</name>
</gene>
<evidence type="ECO:0000313" key="2">
    <source>
        <dbReference type="Proteomes" id="UP001364224"/>
    </source>
</evidence>
<dbReference type="RefSeq" id="WP_334478212.1">
    <property type="nucleotide sequence ID" value="NZ_JAZHRV010000001.1"/>
</dbReference>
<reference evidence="1 2" key="1">
    <citation type="submission" date="2024-02" db="EMBL/GenBank/DDBJ databases">
        <title>Adaptive strategies in a cosmopolitan and abundant soil bacterium.</title>
        <authorList>
            <person name="Carini P."/>
        </authorList>
    </citation>
    <scope>NUCLEOTIDE SEQUENCE [LARGE SCALE GENOMIC DNA]</scope>
    <source>
        <strain evidence="1 2">AZCC 1608</strain>
    </source>
</reference>
<dbReference type="Proteomes" id="UP001364224">
    <property type="component" value="Unassembled WGS sequence"/>
</dbReference>
<proteinExistence type="predicted"/>
<dbReference type="EMBL" id="JAZHRV010000001">
    <property type="protein sequence ID" value="MEH2553690.1"/>
    <property type="molecule type" value="Genomic_DNA"/>
</dbReference>
<accession>A0ABU8B579</accession>
<organism evidence="1 2">
    <name type="scientific">Bradyrhizobium algeriense</name>
    <dbReference type="NCBI Taxonomy" id="634784"/>
    <lineage>
        <taxon>Bacteria</taxon>
        <taxon>Pseudomonadati</taxon>
        <taxon>Pseudomonadota</taxon>
        <taxon>Alphaproteobacteria</taxon>
        <taxon>Hyphomicrobiales</taxon>
        <taxon>Nitrobacteraceae</taxon>
        <taxon>Bradyrhizobium</taxon>
    </lineage>
</organism>
<comment type="caution">
    <text evidence="1">The sequence shown here is derived from an EMBL/GenBank/DDBJ whole genome shotgun (WGS) entry which is preliminary data.</text>
</comment>
<protein>
    <submittedName>
        <fullName evidence="1">Uncharacterized protein</fullName>
    </submittedName>
</protein>
<evidence type="ECO:0000313" key="1">
    <source>
        <dbReference type="EMBL" id="MEH2553690.1"/>
    </source>
</evidence>
<keyword evidence="2" id="KW-1185">Reference proteome</keyword>
<sequence length="148" mass="16632">MAASNPLGQMSFRSVRLSTPTKAPWSTSGMVCYDLPETPLTFGQTRLELWLLFPSCAYVERQGPVSNAMANTLVTRNQFNITPQGIVHKPTEAAFVPDRGDPRSGIVRLGQLGNQLPNGNHYESEDVQRMMRDLWEEFIAENPEMFKT</sequence>